<feature type="transmembrane region" description="Helical" evidence="1">
    <location>
        <begin position="114"/>
        <end position="136"/>
    </location>
</feature>
<feature type="transmembrane region" description="Helical" evidence="1">
    <location>
        <begin position="369"/>
        <end position="390"/>
    </location>
</feature>
<dbReference type="RefSeq" id="WP_160688704.1">
    <property type="nucleotide sequence ID" value="NZ_CP047897.1"/>
</dbReference>
<keyword evidence="3" id="KW-1185">Reference proteome</keyword>
<feature type="transmembrane region" description="Helical" evidence="1">
    <location>
        <begin position="86"/>
        <end position="108"/>
    </location>
</feature>
<feature type="transmembrane region" description="Helical" evidence="1">
    <location>
        <begin position="55"/>
        <end position="77"/>
    </location>
</feature>
<feature type="transmembrane region" description="Helical" evidence="1">
    <location>
        <begin position="396"/>
        <end position="419"/>
    </location>
</feature>
<feature type="transmembrane region" description="Helical" evidence="1">
    <location>
        <begin position="313"/>
        <end position="333"/>
    </location>
</feature>
<accession>A0A6P1NXI1</accession>
<evidence type="ECO:0000313" key="3">
    <source>
        <dbReference type="Proteomes" id="UP000464214"/>
    </source>
</evidence>
<dbReference type="Proteomes" id="UP000464214">
    <property type="component" value="Chromosome"/>
</dbReference>
<feature type="transmembrane region" description="Helical" evidence="1">
    <location>
        <begin position="286"/>
        <end position="307"/>
    </location>
</feature>
<proteinExistence type="predicted"/>
<evidence type="ECO:0008006" key="4">
    <source>
        <dbReference type="Google" id="ProtNLM"/>
    </source>
</evidence>
<evidence type="ECO:0000313" key="2">
    <source>
        <dbReference type="EMBL" id="QHL86371.1"/>
    </source>
</evidence>
<name>A0A6P1NXI1_9BACT</name>
<dbReference type="InterPro" id="IPR036927">
    <property type="entry name" value="Cyt_c_oxase-like_su1_sf"/>
</dbReference>
<keyword evidence="1" id="KW-0472">Membrane</keyword>
<organism evidence="2 3">
    <name type="scientific">Nibribacter ruber</name>
    <dbReference type="NCBI Taxonomy" id="2698458"/>
    <lineage>
        <taxon>Bacteria</taxon>
        <taxon>Pseudomonadati</taxon>
        <taxon>Bacteroidota</taxon>
        <taxon>Cytophagia</taxon>
        <taxon>Cytophagales</taxon>
        <taxon>Hymenobacteraceae</taxon>
        <taxon>Nibribacter</taxon>
    </lineage>
</organism>
<dbReference type="KEGG" id="nib:GU926_02495"/>
<feature type="transmembrane region" description="Helical" evidence="1">
    <location>
        <begin position="12"/>
        <end position="35"/>
    </location>
</feature>
<sequence length="435" mass="48102">MSTANASNSPGKWVVLPHYVFGAVSFLALSLLLLLSGDAFGGHYFHPKLLTLTHVAVLGWATMIIFGALYQLLPVVLEVRLYCEKLAICSFVLLALGTVLLAYSFWFFQVGVTLHVAACSLFISFLLFTINMVQTARSAPYWTVEADFIVTSAVWLLVTGLIGLLMAVNFTYPFLPQEHLHYLKLHAHIGMAGWFLLLIIGVGSKLIPMFLLAHCDGTKLLNGSYNLINAGLVFFIFDHLFFHTKLLPVYALLVIAGVGLFLKFVFEAKKTMQRPDIDLGMRQTFVALGLLIIPLCLVLVVSSGLSLPPALMASVYLVYGLSVFLGFVSALILGQTFKTLPFIVWMHAYEDLVGRFKTPLPKDLYSHALLLWQNRFYCLGFLVLGAGVLLREQAVFMVGALAFTVAAILYVVNVFHLVLHKVQDLKPFAYGNAKA</sequence>
<keyword evidence="1" id="KW-1133">Transmembrane helix</keyword>
<feature type="transmembrane region" description="Helical" evidence="1">
    <location>
        <begin position="225"/>
        <end position="242"/>
    </location>
</feature>
<dbReference type="EMBL" id="CP047897">
    <property type="protein sequence ID" value="QHL86371.1"/>
    <property type="molecule type" value="Genomic_DNA"/>
</dbReference>
<feature type="transmembrane region" description="Helical" evidence="1">
    <location>
        <begin position="192"/>
        <end position="213"/>
    </location>
</feature>
<protein>
    <recommendedName>
        <fullName evidence="4">Cytochrome C oxidase subunit I</fullName>
    </recommendedName>
</protein>
<reference evidence="2 3" key="1">
    <citation type="submission" date="2020-01" db="EMBL/GenBank/DDBJ databases">
        <authorList>
            <person name="Kim M."/>
        </authorList>
    </citation>
    <scope>NUCLEOTIDE SEQUENCE [LARGE SCALE GENOMIC DNA]</scope>
    <source>
        <strain evidence="2 3">BT10</strain>
    </source>
</reference>
<dbReference type="AlphaFoldDB" id="A0A6P1NXI1"/>
<keyword evidence="1" id="KW-0812">Transmembrane</keyword>
<feature type="transmembrane region" description="Helical" evidence="1">
    <location>
        <begin position="248"/>
        <end position="266"/>
    </location>
</feature>
<dbReference type="SUPFAM" id="SSF81442">
    <property type="entry name" value="Cytochrome c oxidase subunit I-like"/>
    <property type="match status" value="1"/>
</dbReference>
<feature type="transmembrane region" description="Helical" evidence="1">
    <location>
        <begin position="148"/>
        <end position="172"/>
    </location>
</feature>
<dbReference type="Gene3D" id="1.20.210.10">
    <property type="entry name" value="Cytochrome c oxidase-like, subunit I domain"/>
    <property type="match status" value="1"/>
</dbReference>
<gene>
    <name evidence="2" type="ORF">GU926_02495</name>
</gene>
<evidence type="ECO:0000256" key="1">
    <source>
        <dbReference type="SAM" id="Phobius"/>
    </source>
</evidence>